<keyword evidence="2" id="KW-0812">Transmembrane</keyword>
<dbReference type="Pfam" id="PF13568">
    <property type="entry name" value="OMP_b-brl_2"/>
    <property type="match status" value="1"/>
</dbReference>
<evidence type="ECO:0000259" key="3">
    <source>
        <dbReference type="Pfam" id="PF13568"/>
    </source>
</evidence>
<gene>
    <name evidence="4" type="ORF">WJU16_13640</name>
</gene>
<feature type="compositionally biased region" description="Basic and acidic residues" evidence="1">
    <location>
        <begin position="191"/>
        <end position="201"/>
    </location>
</feature>
<evidence type="ECO:0000256" key="2">
    <source>
        <dbReference type="SAM" id="Phobius"/>
    </source>
</evidence>
<accession>A0ABZ2YGT7</accession>
<feature type="compositionally biased region" description="Polar residues" evidence="1">
    <location>
        <begin position="69"/>
        <end position="83"/>
    </location>
</feature>
<dbReference type="EMBL" id="CP149822">
    <property type="protein sequence ID" value="WZN39045.1"/>
    <property type="molecule type" value="Genomic_DNA"/>
</dbReference>
<dbReference type="InterPro" id="IPR025665">
    <property type="entry name" value="Beta-barrel_OMP_2"/>
</dbReference>
<reference evidence="5" key="1">
    <citation type="submission" date="2024-03" db="EMBL/GenBank/DDBJ databases">
        <title>Chitinophaga horti sp. nov., isolated from garden soil.</title>
        <authorList>
            <person name="Lee D.S."/>
            <person name="Han D.M."/>
            <person name="Baek J.H."/>
            <person name="Choi D.G."/>
            <person name="Jeon J.H."/>
            <person name="Jeon C.O."/>
        </authorList>
    </citation>
    <scope>NUCLEOTIDE SEQUENCE [LARGE SCALE GENOMIC DNA]</scope>
    <source>
        <strain evidence="5">GPA1</strain>
    </source>
</reference>
<feature type="compositionally biased region" description="Polar residues" evidence="1">
    <location>
        <begin position="238"/>
        <end position="259"/>
    </location>
</feature>
<keyword evidence="2" id="KW-0472">Membrane</keyword>
<feature type="transmembrane region" description="Helical" evidence="2">
    <location>
        <begin position="41"/>
        <end position="60"/>
    </location>
</feature>
<keyword evidence="5" id="KW-1185">Reference proteome</keyword>
<evidence type="ECO:0000313" key="5">
    <source>
        <dbReference type="Proteomes" id="UP001485459"/>
    </source>
</evidence>
<evidence type="ECO:0000313" key="4">
    <source>
        <dbReference type="EMBL" id="WZN39045.1"/>
    </source>
</evidence>
<sequence length="461" mass="51442">MSEQFEHNIRKKLQDAEVPFEPQAWDRMEKLLDQPRNRRPMWWWFGGLAIILGLGGWWWFTRPASYNFSSSPKTENSASTTVPENDVENGSPDKNAIPEEDNKLNVDKPDGATISESNNTEKSSRKAIIPIFKESDAVNKSPANSERNKDVNEQANASILSFHKTTTNETIKTGVDKPIAPSVLTFQKSKLEDERRKDVDKTVSTAPLSSQKDKNALHVPASVDNPSLPPATSDKNHAPNTSAPTPVNNSANPAVPDTNTVKEFSNETWKAPRRKGFDGGIHLGPDVNATGSLTGLRAGFTGGLLIRYHVNNKWYLSTGAAYTKKLYQASPKEYNSPYPGNYVDIDADCDVIDVPLQVHYVFAENPSGRWNVSVGASTYFMLREKYDYYYPNNYKRTRVFSNQNQHWFSVINISAGWEKNTKGRLNWGLHPYLKIPAGGVGEGKVKLYSAGLSLQLTMGKK</sequence>
<name>A0ABZ2YGT7_9BACT</name>
<evidence type="ECO:0000256" key="1">
    <source>
        <dbReference type="SAM" id="MobiDB-lite"/>
    </source>
</evidence>
<proteinExistence type="predicted"/>
<dbReference type="Proteomes" id="UP001485459">
    <property type="component" value="Chromosome"/>
</dbReference>
<feature type="domain" description="Outer membrane protein beta-barrel" evidence="3">
    <location>
        <begin position="292"/>
        <end position="431"/>
    </location>
</feature>
<feature type="region of interest" description="Disordered" evidence="1">
    <location>
        <begin position="191"/>
        <end position="259"/>
    </location>
</feature>
<feature type="region of interest" description="Disordered" evidence="1">
    <location>
        <begin position="69"/>
        <end position="128"/>
    </location>
</feature>
<protein>
    <submittedName>
        <fullName evidence="4">Porin family protein</fullName>
    </submittedName>
</protein>
<organism evidence="4 5">
    <name type="scientific">Chitinophaga pollutisoli</name>
    <dbReference type="NCBI Taxonomy" id="3133966"/>
    <lineage>
        <taxon>Bacteria</taxon>
        <taxon>Pseudomonadati</taxon>
        <taxon>Bacteroidota</taxon>
        <taxon>Chitinophagia</taxon>
        <taxon>Chitinophagales</taxon>
        <taxon>Chitinophagaceae</taxon>
        <taxon>Chitinophaga</taxon>
    </lineage>
</organism>
<dbReference type="RefSeq" id="WP_341834052.1">
    <property type="nucleotide sequence ID" value="NZ_CP149822.1"/>
</dbReference>
<keyword evidence="2" id="KW-1133">Transmembrane helix</keyword>
<feature type="compositionally biased region" description="Basic and acidic residues" evidence="1">
    <location>
        <begin position="96"/>
        <end position="110"/>
    </location>
</feature>